<evidence type="ECO:0000256" key="6">
    <source>
        <dbReference type="ARBA" id="ARBA00023033"/>
    </source>
</evidence>
<dbReference type="Pfam" id="PF00067">
    <property type="entry name" value="p450"/>
    <property type="match status" value="2"/>
</dbReference>
<keyword evidence="2 7" id="KW-0349">Heme</keyword>
<dbReference type="InterPro" id="IPR001128">
    <property type="entry name" value="Cyt_P450"/>
</dbReference>
<dbReference type="PRINTS" id="PR00463">
    <property type="entry name" value="EP450I"/>
</dbReference>
<dbReference type="InterPro" id="IPR036396">
    <property type="entry name" value="Cyt_P450_sf"/>
</dbReference>
<comment type="cofactor">
    <cofactor evidence="7">
        <name>heme</name>
        <dbReference type="ChEBI" id="CHEBI:30413"/>
    </cofactor>
</comment>
<dbReference type="SUPFAM" id="SSF48264">
    <property type="entry name" value="Cytochrome P450"/>
    <property type="match status" value="1"/>
</dbReference>
<evidence type="ECO:0000256" key="5">
    <source>
        <dbReference type="ARBA" id="ARBA00023004"/>
    </source>
</evidence>
<accession>A0A673C6J3</accession>
<dbReference type="PRINTS" id="PR00385">
    <property type="entry name" value="P450"/>
</dbReference>
<evidence type="ECO:0000313" key="9">
    <source>
        <dbReference type="Ensembl" id="ENSSORP00005049620.1"/>
    </source>
</evidence>
<dbReference type="InterPro" id="IPR002401">
    <property type="entry name" value="Cyt_P450_E_grp-I"/>
</dbReference>
<evidence type="ECO:0000256" key="7">
    <source>
        <dbReference type="PIRSR" id="PIRSR602401-1"/>
    </source>
</evidence>
<reference evidence="9" key="3">
    <citation type="submission" date="2025-09" db="UniProtKB">
        <authorList>
            <consortium name="Ensembl"/>
        </authorList>
    </citation>
    <scope>IDENTIFICATION</scope>
</reference>
<evidence type="ECO:0000256" key="4">
    <source>
        <dbReference type="ARBA" id="ARBA00023002"/>
    </source>
</evidence>
<keyword evidence="6 8" id="KW-0503">Monooxygenase</keyword>
<dbReference type="GO" id="GO:0020037">
    <property type="term" value="F:heme binding"/>
    <property type="evidence" value="ECO:0007669"/>
    <property type="project" value="InterPro"/>
</dbReference>
<dbReference type="GO" id="GO:0005506">
    <property type="term" value="F:iron ion binding"/>
    <property type="evidence" value="ECO:0007669"/>
    <property type="project" value="InterPro"/>
</dbReference>
<dbReference type="PROSITE" id="PS00086">
    <property type="entry name" value="CYTOCHROME_P450"/>
    <property type="match status" value="1"/>
</dbReference>
<dbReference type="Gene3D" id="1.10.630.10">
    <property type="entry name" value="Cytochrome P450"/>
    <property type="match status" value="1"/>
</dbReference>
<dbReference type="GO" id="GO:0004508">
    <property type="term" value="F:steroid 17-alpha-monooxygenase activity"/>
    <property type="evidence" value="ECO:0007669"/>
    <property type="project" value="TreeGrafter"/>
</dbReference>
<dbReference type="Ensembl" id="ENSSORT00005050822.1">
    <property type="protein sequence ID" value="ENSSORP00005049620.1"/>
    <property type="gene ID" value="ENSSORG00005022524.1"/>
</dbReference>
<reference evidence="9" key="1">
    <citation type="submission" date="2019-06" db="EMBL/GenBank/DDBJ databases">
        <authorList>
            <consortium name="Wellcome Sanger Institute Data Sharing"/>
        </authorList>
    </citation>
    <scope>NUCLEOTIDE SEQUENCE [LARGE SCALE GENOMIC DNA]</scope>
</reference>
<reference evidence="9" key="2">
    <citation type="submission" date="2025-08" db="UniProtKB">
        <authorList>
            <consortium name="Ensembl"/>
        </authorList>
    </citation>
    <scope>IDENTIFICATION</scope>
</reference>
<sequence length="434" mass="48549">SHCCISSACSGCHFCVPLLSRSLYMGQEPQTQEKTAWTLRLACGGQRHAAGSNASHHLAKLAKKYGNVYQIRLGCSDIVVLNGDKAIRPALIQHSTEFAGRPNFISFQSVSGGKSMTFTNYSKQWKMHRKIAQSTIRAFSSANSQTKKAFEQQIVAEATELVEIFLKHSTEGQYFNPAHELTVAAANVICALCFGKHKFGQTVGAGSLVDVMPWLQSFPNPVRSIFKNFKDLNRDFFMFVRNKVEEHRETFDPEVTRDMSDAIIGVIDKADSDNGLTTDHTEGTVSDLIGAGLDTVSTALHWILLLLVVGRSRLPSVEDRGHLPYLDAFIYETMRFTSFVPVTIPIPQPQIERTPYLNPSRFLDENGSLDKDITNSVMIFSAGKRRCIGDQIAKVEIFLFFAILLHQCTFEKCPTQDLQIYLCMHFHILPSIKM</sequence>
<dbReference type="Proteomes" id="UP000472271">
    <property type="component" value="Chromosome 22"/>
</dbReference>
<evidence type="ECO:0000256" key="8">
    <source>
        <dbReference type="RuleBase" id="RU000461"/>
    </source>
</evidence>
<comment type="similarity">
    <text evidence="1 8">Belongs to the cytochrome P450 family.</text>
</comment>
<keyword evidence="3 7" id="KW-0479">Metal-binding</keyword>
<dbReference type="GO" id="GO:0042448">
    <property type="term" value="P:progesterone metabolic process"/>
    <property type="evidence" value="ECO:0007669"/>
    <property type="project" value="TreeGrafter"/>
</dbReference>
<feature type="binding site" description="axial binding residue" evidence="7">
    <location>
        <position position="387"/>
    </location>
    <ligand>
        <name>heme</name>
        <dbReference type="ChEBI" id="CHEBI:30413"/>
    </ligand>
    <ligandPart>
        <name>Fe</name>
        <dbReference type="ChEBI" id="CHEBI:18248"/>
    </ligandPart>
</feature>
<evidence type="ECO:0000313" key="10">
    <source>
        <dbReference type="Proteomes" id="UP000472271"/>
    </source>
</evidence>
<proteinExistence type="inferred from homology"/>
<organism evidence="9 10">
    <name type="scientific">Sphaeramia orbicularis</name>
    <name type="common">orbiculate cardinalfish</name>
    <dbReference type="NCBI Taxonomy" id="375764"/>
    <lineage>
        <taxon>Eukaryota</taxon>
        <taxon>Metazoa</taxon>
        <taxon>Chordata</taxon>
        <taxon>Craniata</taxon>
        <taxon>Vertebrata</taxon>
        <taxon>Euteleostomi</taxon>
        <taxon>Actinopterygii</taxon>
        <taxon>Neopterygii</taxon>
        <taxon>Teleostei</taxon>
        <taxon>Neoteleostei</taxon>
        <taxon>Acanthomorphata</taxon>
        <taxon>Gobiaria</taxon>
        <taxon>Kurtiformes</taxon>
        <taxon>Apogonoidei</taxon>
        <taxon>Apogonidae</taxon>
        <taxon>Apogoninae</taxon>
        <taxon>Sphaeramia</taxon>
    </lineage>
</organism>
<dbReference type="InterPro" id="IPR017972">
    <property type="entry name" value="Cyt_P450_CS"/>
</dbReference>
<evidence type="ECO:0000256" key="3">
    <source>
        <dbReference type="ARBA" id="ARBA00022723"/>
    </source>
</evidence>
<evidence type="ECO:0000256" key="1">
    <source>
        <dbReference type="ARBA" id="ARBA00010617"/>
    </source>
</evidence>
<dbReference type="PANTHER" id="PTHR24289:SF15">
    <property type="entry name" value="CYTOCHROME P450 FAMILY 1 SUBFAMILY B MEMBER 1"/>
    <property type="match status" value="1"/>
</dbReference>
<dbReference type="GO" id="GO:0042446">
    <property type="term" value="P:hormone biosynthetic process"/>
    <property type="evidence" value="ECO:0007669"/>
    <property type="project" value="TreeGrafter"/>
</dbReference>
<name>A0A673C6J3_9TELE</name>
<dbReference type="AlphaFoldDB" id="A0A673C6J3"/>
<protein>
    <submittedName>
        <fullName evidence="9">Cytochrome P450, family 1, subfamily C, polypeptide 2</fullName>
    </submittedName>
</protein>
<keyword evidence="10" id="KW-1185">Reference proteome</keyword>
<dbReference type="PANTHER" id="PTHR24289">
    <property type="entry name" value="STEROID 17-ALPHA-HYDROXYLASE/17,20 LYASE"/>
    <property type="match status" value="1"/>
</dbReference>
<keyword evidence="5 7" id="KW-0408">Iron</keyword>
<keyword evidence="4 8" id="KW-0560">Oxidoreductase</keyword>
<evidence type="ECO:0000256" key="2">
    <source>
        <dbReference type="ARBA" id="ARBA00022617"/>
    </source>
</evidence>